<evidence type="ECO:0000256" key="1">
    <source>
        <dbReference type="SAM" id="MobiDB-lite"/>
    </source>
</evidence>
<feature type="region of interest" description="Disordered" evidence="1">
    <location>
        <begin position="1"/>
        <end position="86"/>
    </location>
</feature>
<evidence type="ECO:0000313" key="2">
    <source>
        <dbReference type="EnsemblPlants" id="MELO3C003710.2.1"/>
    </source>
</evidence>
<feature type="compositionally biased region" description="Basic and acidic residues" evidence="1">
    <location>
        <begin position="73"/>
        <end position="86"/>
    </location>
</feature>
<dbReference type="EnsemblPlants" id="MELO3C003710.2.1">
    <property type="protein sequence ID" value="MELO3C003710.2.1"/>
    <property type="gene ID" value="MELO3C003710.2"/>
</dbReference>
<protein>
    <submittedName>
        <fullName evidence="2">Uncharacterized protein</fullName>
    </submittedName>
</protein>
<proteinExistence type="predicted"/>
<sequence length="141" mass="16054">PKTVIRIGNTNSIRSSSLSSKQSNPSNQPLNERPHTRIPQQSATDFFSSDRIGNSKTRDGKSEFGQMGVESNASKEGKRSHLKARAESESGIFLRALAFGFRRLVAVEEREWKKKKKLRERERVLEKQTPNCRLLARDFLP</sequence>
<name>A0A9I9CHL6_CUCME</name>
<feature type="compositionally biased region" description="Low complexity" evidence="1">
    <location>
        <begin position="9"/>
        <end position="27"/>
    </location>
</feature>
<dbReference type="Gramene" id="MELO3C003710.2.1">
    <property type="protein sequence ID" value="MELO3C003710.2.1"/>
    <property type="gene ID" value="MELO3C003710.2"/>
</dbReference>
<organism evidence="2">
    <name type="scientific">Cucumis melo</name>
    <name type="common">Muskmelon</name>
    <dbReference type="NCBI Taxonomy" id="3656"/>
    <lineage>
        <taxon>Eukaryota</taxon>
        <taxon>Viridiplantae</taxon>
        <taxon>Streptophyta</taxon>
        <taxon>Embryophyta</taxon>
        <taxon>Tracheophyta</taxon>
        <taxon>Spermatophyta</taxon>
        <taxon>Magnoliopsida</taxon>
        <taxon>eudicotyledons</taxon>
        <taxon>Gunneridae</taxon>
        <taxon>Pentapetalae</taxon>
        <taxon>rosids</taxon>
        <taxon>fabids</taxon>
        <taxon>Cucurbitales</taxon>
        <taxon>Cucurbitaceae</taxon>
        <taxon>Benincaseae</taxon>
        <taxon>Cucumis</taxon>
    </lineage>
</organism>
<reference evidence="2" key="1">
    <citation type="submission" date="2023-03" db="UniProtKB">
        <authorList>
            <consortium name="EnsemblPlants"/>
        </authorList>
    </citation>
    <scope>IDENTIFICATION</scope>
</reference>
<accession>A0A9I9CHL6</accession>
<dbReference type="AlphaFoldDB" id="A0A9I9CHL6"/>
<feature type="compositionally biased region" description="Polar residues" evidence="1">
    <location>
        <begin position="38"/>
        <end position="55"/>
    </location>
</feature>